<evidence type="ECO:0000256" key="2">
    <source>
        <dbReference type="ARBA" id="ARBA00004613"/>
    </source>
</evidence>
<name>A0ABT9JBD6_9RHOB</name>
<comment type="caution">
    <text evidence="8">The sequence shown here is derived from an EMBL/GenBank/DDBJ whole genome shotgun (WGS) entry which is preliminary data.</text>
</comment>
<dbReference type="InterPro" id="IPR013858">
    <property type="entry name" value="Peptidase_M10B_C"/>
</dbReference>
<sequence>MSDSAASQIADYLVTGYWRDMGDTPGAFGVRTGDSLRVQLDFSRGADLQIVRLALAAWEGVSGLRFDLTGTAGAHDLRLTDAYRGAFATASQLPGGERVSATANVGRGWMDAYGTDTVSYYTQTWIHEIGHALGLGHAGPYNGAASWGDQRFALDSWQMSVMSYFSPLENPNVDAGESFVLSPMPADILAIHRLYGTPVATGDGADIYGYGGTAPGVHAAFTQLLESGRAGIGAMLTIHDTGGRDRIDLSRDSRDQVIDLTPGAFSDVLGQSGLLGIAHGTVIEDAAAGRGDDLLIGNAAPNRLAGGAGGDELRGRDGADRLDGGRGHDRLLGSDGTDRLLGGLGRDTLIGGRDADRLDGGGGRDVLMGRAGADVLIGGAGADRFVFRARDDHAGRQPVGIEDFGAGDDRLDLRTLGLDDMRPRGGPLGDGLLRAVTRGDDLQLIADLDGDGRADLRIILRGLDGLDADALIF</sequence>
<proteinExistence type="inferred from homology"/>
<reference evidence="8 9" key="1">
    <citation type="submission" date="2023-08" db="EMBL/GenBank/DDBJ databases">
        <authorList>
            <person name="Park J.-S."/>
        </authorList>
    </citation>
    <scope>NUCLEOTIDE SEQUENCE [LARGE SCALE GENOMIC DNA]</scope>
    <source>
        <strain evidence="8 9">2205BS29-5</strain>
    </source>
</reference>
<feature type="compositionally biased region" description="Basic and acidic residues" evidence="6">
    <location>
        <begin position="311"/>
        <end position="329"/>
    </location>
</feature>
<evidence type="ECO:0000256" key="4">
    <source>
        <dbReference type="ARBA" id="ARBA00022525"/>
    </source>
</evidence>
<dbReference type="InterPro" id="IPR034033">
    <property type="entry name" value="Serralysin-like"/>
</dbReference>
<gene>
    <name evidence="8" type="ORF">Q5Y72_08445</name>
</gene>
<dbReference type="Pfam" id="PF00353">
    <property type="entry name" value="HemolysinCabind"/>
    <property type="match status" value="2"/>
</dbReference>
<dbReference type="Pfam" id="PF08548">
    <property type="entry name" value="Peptidase_M10_C"/>
    <property type="match status" value="1"/>
</dbReference>
<dbReference type="PANTHER" id="PTHR38340">
    <property type="entry name" value="S-LAYER PROTEIN"/>
    <property type="match status" value="1"/>
</dbReference>
<accession>A0ABT9JBD6</accession>
<dbReference type="SUPFAM" id="SSF51120">
    <property type="entry name" value="beta-Roll"/>
    <property type="match status" value="2"/>
</dbReference>
<dbReference type="PRINTS" id="PR00313">
    <property type="entry name" value="CABNDNGRPT"/>
</dbReference>
<evidence type="ECO:0000256" key="1">
    <source>
        <dbReference type="ARBA" id="ARBA00001913"/>
    </source>
</evidence>
<comment type="cofactor">
    <cofactor evidence="1">
        <name>Ca(2+)</name>
        <dbReference type="ChEBI" id="CHEBI:29108"/>
    </cofactor>
</comment>
<dbReference type="InterPro" id="IPR001343">
    <property type="entry name" value="Hemolysn_Ca-bd"/>
</dbReference>
<dbReference type="SUPFAM" id="SSF55486">
    <property type="entry name" value="Metalloproteases ('zincins'), catalytic domain"/>
    <property type="match status" value="1"/>
</dbReference>
<dbReference type="Proteomes" id="UP001224997">
    <property type="component" value="Unassembled WGS sequence"/>
</dbReference>
<feature type="region of interest" description="Disordered" evidence="6">
    <location>
        <begin position="306"/>
        <end position="329"/>
    </location>
</feature>
<dbReference type="CDD" id="cd04277">
    <property type="entry name" value="ZnMc_serralysin_like"/>
    <property type="match status" value="1"/>
</dbReference>
<comment type="subcellular location">
    <subcellularLocation>
        <location evidence="2">Secreted</location>
    </subcellularLocation>
</comment>
<evidence type="ECO:0000256" key="5">
    <source>
        <dbReference type="ARBA" id="ARBA00022737"/>
    </source>
</evidence>
<keyword evidence="5" id="KW-0677">Repeat</keyword>
<evidence type="ECO:0000313" key="9">
    <source>
        <dbReference type="Proteomes" id="UP001224997"/>
    </source>
</evidence>
<protein>
    <submittedName>
        <fullName evidence="8">M10 family metallopeptidase C-terminal domain-containing protein</fullName>
    </submittedName>
</protein>
<dbReference type="InterPro" id="IPR024079">
    <property type="entry name" value="MetalloPept_cat_dom_sf"/>
</dbReference>
<dbReference type="EMBL" id="JAVAMQ010000006">
    <property type="protein sequence ID" value="MDP5307122.1"/>
    <property type="molecule type" value="Genomic_DNA"/>
</dbReference>
<dbReference type="InterPro" id="IPR006026">
    <property type="entry name" value="Peptidase_Metallo"/>
</dbReference>
<evidence type="ECO:0000256" key="6">
    <source>
        <dbReference type="SAM" id="MobiDB-lite"/>
    </source>
</evidence>
<dbReference type="RefSeq" id="WP_305962974.1">
    <property type="nucleotide sequence ID" value="NZ_JAVAMQ010000006.1"/>
</dbReference>
<dbReference type="InterPro" id="IPR018511">
    <property type="entry name" value="Hemolysin-typ_Ca-bd_CS"/>
</dbReference>
<dbReference type="InterPro" id="IPR011049">
    <property type="entry name" value="Serralysin-like_metalloprot_C"/>
</dbReference>
<dbReference type="Gene3D" id="3.40.390.10">
    <property type="entry name" value="Collagenase (Catalytic Domain)"/>
    <property type="match status" value="1"/>
</dbReference>
<evidence type="ECO:0000259" key="7">
    <source>
        <dbReference type="SMART" id="SM00235"/>
    </source>
</evidence>
<comment type="similarity">
    <text evidence="3">Belongs to the peptidase M10B family.</text>
</comment>
<dbReference type="SMART" id="SM00235">
    <property type="entry name" value="ZnMc"/>
    <property type="match status" value="1"/>
</dbReference>
<dbReference type="PROSITE" id="PS00330">
    <property type="entry name" value="HEMOLYSIN_CALCIUM"/>
    <property type="match status" value="1"/>
</dbReference>
<dbReference type="InterPro" id="IPR050557">
    <property type="entry name" value="RTX_toxin/Mannuronan_C5-epim"/>
</dbReference>
<evidence type="ECO:0000256" key="3">
    <source>
        <dbReference type="ARBA" id="ARBA00009490"/>
    </source>
</evidence>
<keyword evidence="4" id="KW-0964">Secreted</keyword>
<organism evidence="8 9">
    <name type="scientific">Paracoccus spongiarum</name>
    <dbReference type="NCBI Taxonomy" id="3064387"/>
    <lineage>
        <taxon>Bacteria</taxon>
        <taxon>Pseudomonadati</taxon>
        <taxon>Pseudomonadota</taxon>
        <taxon>Alphaproteobacteria</taxon>
        <taxon>Rhodobacterales</taxon>
        <taxon>Paracoccaceae</taxon>
        <taxon>Paracoccus</taxon>
    </lineage>
</organism>
<feature type="domain" description="Peptidase metallopeptidase" evidence="7">
    <location>
        <begin position="24"/>
        <end position="167"/>
    </location>
</feature>
<evidence type="ECO:0000313" key="8">
    <source>
        <dbReference type="EMBL" id="MDP5307122.1"/>
    </source>
</evidence>
<dbReference type="Gene3D" id="2.150.10.10">
    <property type="entry name" value="Serralysin-like metalloprotease, C-terminal"/>
    <property type="match status" value="2"/>
</dbReference>
<keyword evidence="9" id="KW-1185">Reference proteome</keyword>
<dbReference type="PANTHER" id="PTHR38340:SF1">
    <property type="entry name" value="S-LAYER PROTEIN"/>
    <property type="match status" value="1"/>
</dbReference>